<dbReference type="InterPro" id="IPR003594">
    <property type="entry name" value="HATPase_dom"/>
</dbReference>
<dbReference type="InterPro" id="IPR036097">
    <property type="entry name" value="HisK_dim/P_sf"/>
</dbReference>
<dbReference type="InterPro" id="IPR003661">
    <property type="entry name" value="HisK_dim/P_dom"/>
</dbReference>
<evidence type="ECO:0000256" key="2">
    <source>
        <dbReference type="ARBA" id="ARBA00004370"/>
    </source>
</evidence>
<keyword evidence="5" id="KW-0808">Transferase</keyword>
<proteinExistence type="predicted"/>
<dbReference type="OrthoDB" id="9813151at2"/>
<dbReference type="Pfam" id="PF02518">
    <property type="entry name" value="HATPase_c"/>
    <property type="match status" value="1"/>
</dbReference>
<dbReference type="GO" id="GO:0004721">
    <property type="term" value="F:phosphoprotein phosphatase activity"/>
    <property type="evidence" value="ECO:0007669"/>
    <property type="project" value="TreeGrafter"/>
</dbReference>
<dbReference type="EMBL" id="RKMG01000002">
    <property type="protein sequence ID" value="RPA65096.1"/>
    <property type="molecule type" value="Genomic_DNA"/>
</dbReference>
<evidence type="ECO:0000256" key="1">
    <source>
        <dbReference type="ARBA" id="ARBA00000085"/>
    </source>
</evidence>
<dbReference type="SUPFAM" id="SSF47384">
    <property type="entry name" value="Homodimeric domain of signal transducing histidine kinase"/>
    <property type="match status" value="1"/>
</dbReference>
<evidence type="ECO:0000256" key="4">
    <source>
        <dbReference type="ARBA" id="ARBA00022553"/>
    </source>
</evidence>
<keyword evidence="8" id="KW-0472">Membrane</keyword>
<evidence type="ECO:0000256" key="7">
    <source>
        <dbReference type="ARBA" id="ARBA00023012"/>
    </source>
</evidence>
<evidence type="ECO:0000313" key="10">
    <source>
        <dbReference type="EMBL" id="RPA65096.1"/>
    </source>
</evidence>
<dbReference type="GO" id="GO:0005886">
    <property type="term" value="C:plasma membrane"/>
    <property type="evidence" value="ECO:0007669"/>
    <property type="project" value="TreeGrafter"/>
</dbReference>
<keyword evidence="8" id="KW-0812">Transmembrane</keyword>
<dbReference type="SMART" id="SM00387">
    <property type="entry name" value="HATPase_c"/>
    <property type="match status" value="1"/>
</dbReference>
<dbReference type="FunFam" id="3.30.565.10:FF:000006">
    <property type="entry name" value="Sensor histidine kinase WalK"/>
    <property type="match status" value="1"/>
</dbReference>
<organism evidence="10 11">
    <name type="scientific">Aerococcus agrisoli</name>
    <dbReference type="NCBI Taxonomy" id="2487350"/>
    <lineage>
        <taxon>Bacteria</taxon>
        <taxon>Bacillati</taxon>
        <taxon>Bacillota</taxon>
        <taxon>Bacilli</taxon>
        <taxon>Lactobacillales</taxon>
        <taxon>Aerococcaceae</taxon>
        <taxon>Aerococcus</taxon>
    </lineage>
</organism>
<dbReference type="GO" id="GO:0000155">
    <property type="term" value="F:phosphorelay sensor kinase activity"/>
    <property type="evidence" value="ECO:0007669"/>
    <property type="project" value="InterPro"/>
</dbReference>
<comment type="caution">
    <text evidence="10">The sequence shown here is derived from an EMBL/GenBank/DDBJ whole genome shotgun (WGS) entry which is preliminary data.</text>
</comment>
<evidence type="ECO:0000313" key="11">
    <source>
        <dbReference type="Proteomes" id="UP000273977"/>
    </source>
</evidence>
<dbReference type="PANTHER" id="PTHR45453:SF1">
    <property type="entry name" value="PHOSPHATE REGULON SENSOR PROTEIN PHOR"/>
    <property type="match status" value="1"/>
</dbReference>
<dbReference type="PRINTS" id="PR00344">
    <property type="entry name" value="BCTRLSENSOR"/>
</dbReference>
<protein>
    <recommendedName>
        <fullName evidence="3">histidine kinase</fullName>
        <ecNumber evidence="3">2.7.13.3</ecNumber>
    </recommendedName>
</protein>
<dbReference type="SMART" id="SM00388">
    <property type="entry name" value="HisKA"/>
    <property type="match status" value="1"/>
</dbReference>
<feature type="transmembrane region" description="Helical" evidence="8">
    <location>
        <begin position="176"/>
        <end position="195"/>
    </location>
</feature>
<dbReference type="CDD" id="cd00082">
    <property type="entry name" value="HisKA"/>
    <property type="match status" value="1"/>
</dbReference>
<dbReference type="Gene3D" id="3.30.565.10">
    <property type="entry name" value="Histidine kinase-like ATPase, C-terminal domain"/>
    <property type="match status" value="1"/>
</dbReference>
<name>A0A3N4GWM8_9LACT</name>
<evidence type="ECO:0000256" key="6">
    <source>
        <dbReference type="ARBA" id="ARBA00022777"/>
    </source>
</evidence>
<dbReference type="AlphaFoldDB" id="A0A3N4GWM8"/>
<dbReference type="Proteomes" id="UP000273977">
    <property type="component" value="Unassembled WGS sequence"/>
</dbReference>
<dbReference type="CDD" id="cd00075">
    <property type="entry name" value="HATPase"/>
    <property type="match status" value="1"/>
</dbReference>
<evidence type="ECO:0000256" key="5">
    <source>
        <dbReference type="ARBA" id="ARBA00022679"/>
    </source>
</evidence>
<keyword evidence="7" id="KW-0902">Two-component regulatory system</keyword>
<dbReference type="EC" id="2.7.13.3" evidence="3"/>
<dbReference type="InterPro" id="IPR004358">
    <property type="entry name" value="Sig_transdc_His_kin-like_C"/>
</dbReference>
<evidence type="ECO:0000259" key="9">
    <source>
        <dbReference type="PROSITE" id="PS50109"/>
    </source>
</evidence>
<dbReference type="PANTHER" id="PTHR45453">
    <property type="entry name" value="PHOSPHATE REGULON SENSOR PROTEIN PHOR"/>
    <property type="match status" value="1"/>
</dbReference>
<dbReference type="PROSITE" id="PS50109">
    <property type="entry name" value="HIS_KIN"/>
    <property type="match status" value="1"/>
</dbReference>
<gene>
    <name evidence="10" type="ORF">EF384_00950</name>
</gene>
<keyword evidence="4" id="KW-0597">Phosphoprotein</keyword>
<dbReference type="InterPro" id="IPR036890">
    <property type="entry name" value="HATPase_C_sf"/>
</dbReference>
<evidence type="ECO:0000256" key="3">
    <source>
        <dbReference type="ARBA" id="ARBA00012438"/>
    </source>
</evidence>
<keyword evidence="11" id="KW-1185">Reference proteome</keyword>
<keyword evidence="6 10" id="KW-0418">Kinase</keyword>
<feature type="transmembrane region" description="Helical" evidence="8">
    <location>
        <begin position="12"/>
        <end position="36"/>
    </location>
</feature>
<dbReference type="GO" id="GO:0016036">
    <property type="term" value="P:cellular response to phosphate starvation"/>
    <property type="evidence" value="ECO:0007669"/>
    <property type="project" value="TreeGrafter"/>
</dbReference>
<reference evidence="10 11" key="1">
    <citation type="submission" date="2018-11" db="EMBL/GenBank/DDBJ databases">
        <title>Aerococcus sp. SJQ22, whole genome shotgun sequence.</title>
        <authorList>
            <person name="Sun L."/>
            <person name="Gao X."/>
            <person name="Chen W."/>
            <person name="Huang K."/>
        </authorList>
    </citation>
    <scope>NUCLEOTIDE SEQUENCE [LARGE SCALE GENOMIC DNA]</scope>
    <source>
        <strain evidence="10 11">SJQ22</strain>
    </source>
</reference>
<dbReference type="SUPFAM" id="SSF55874">
    <property type="entry name" value="ATPase domain of HSP90 chaperone/DNA topoisomerase II/histidine kinase"/>
    <property type="match status" value="1"/>
</dbReference>
<dbReference type="Pfam" id="PF00512">
    <property type="entry name" value="HisKA"/>
    <property type="match status" value="1"/>
</dbReference>
<comment type="catalytic activity">
    <reaction evidence="1">
        <text>ATP + protein L-histidine = ADP + protein N-phospho-L-histidine.</text>
        <dbReference type="EC" id="2.7.13.3"/>
    </reaction>
</comment>
<dbReference type="Gene3D" id="1.10.287.130">
    <property type="match status" value="1"/>
</dbReference>
<feature type="domain" description="Histidine kinase" evidence="9">
    <location>
        <begin position="216"/>
        <end position="433"/>
    </location>
</feature>
<dbReference type="InterPro" id="IPR050351">
    <property type="entry name" value="BphY/WalK/GraS-like"/>
</dbReference>
<keyword evidence="8" id="KW-1133">Transmembrane helix</keyword>
<sequence>MRVDENRKQRIRYFFSNIGAFAIIFIALGIIVMQILNITAYSETNISLQNIAEDTQLIREEIDSTSNTQNTINPEGPPNRPGLNRFNSQIILWNEDGTILNQEALGDLYNQITTLELDTSQINEIHHVELTDSNSDILNFQTITIEAPTNTSDVAYVTILANTNQIESATTNFKRILILSLVFFWLVSIAISYYLTQQNMKPIMKAWRKQQAFVENASHELRTPLTIIQNSLENMFTHPNHTVIDESENIAQALNETRRLTGLTTDLLTIARSDANEQTLDLALTDIGPFINEVTKPFFELANVAGKTLTTDNEAKAIVKIDQKKIRQVMIILLDNALKYTEAGDQIHVISRTTNKHWYIEVENTGASISDEDKERIFERFYRDDHSRASDTGGYGLGLAIAKQIVEDHQGQISAQDIAPQGVRFQIRLSKNYD</sequence>
<evidence type="ECO:0000256" key="8">
    <source>
        <dbReference type="SAM" id="Phobius"/>
    </source>
</evidence>
<accession>A0A3N4GWM8</accession>
<comment type="subcellular location">
    <subcellularLocation>
        <location evidence="2">Membrane</location>
    </subcellularLocation>
</comment>
<dbReference type="InterPro" id="IPR005467">
    <property type="entry name" value="His_kinase_dom"/>
</dbReference>